<evidence type="ECO:0000313" key="2">
    <source>
        <dbReference type="Proteomes" id="UP000607281"/>
    </source>
</evidence>
<dbReference type="Proteomes" id="UP000607281">
    <property type="component" value="Unassembled WGS sequence"/>
</dbReference>
<keyword evidence="2" id="KW-1185">Reference proteome</keyword>
<evidence type="ECO:0000313" key="1">
    <source>
        <dbReference type="EMBL" id="MBD2346040.1"/>
    </source>
</evidence>
<name>A0ABR8CU67_9NOST</name>
<dbReference type="EMBL" id="JACJRF010000035">
    <property type="protein sequence ID" value="MBD2346040.1"/>
    <property type="molecule type" value="Genomic_DNA"/>
</dbReference>
<sequence>MLQIVTGITLILVGGAAMFAWIQNRPAENLETMDDRNPLNTVPTNLQ</sequence>
<accession>A0ABR8CU67</accession>
<dbReference type="RefSeq" id="WP_190408506.1">
    <property type="nucleotide sequence ID" value="NZ_JACJRF010000035.1"/>
</dbReference>
<reference evidence="1 2" key="1">
    <citation type="journal article" date="2020" name="ISME J.">
        <title>Comparative genomics reveals insights into cyanobacterial evolution and habitat adaptation.</title>
        <authorList>
            <person name="Chen M.Y."/>
            <person name="Teng W.K."/>
            <person name="Zhao L."/>
            <person name="Hu C.X."/>
            <person name="Zhou Y.K."/>
            <person name="Han B.P."/>
            <person name="Song L.R."/>
            <person name="Shu W.S."/>
        </authorList>
    </citation>
    <scope>NUCLEOTIDE SEQUENCE [LARGE SCALE GENOMIC DNA]</scope>
    <source>
        <strain evidence="1 2">FACHB-260</strain>
    </source>
</reference>
<comment type="caution">
    <text evidence="1">The sequence shown here is derived from an EMBL/GenBank/DDBJ whole genome shotgun (WGS) entry which is preliminary data.</text>
</comment>
<proteinExistence type="predicted"/>
<organism evidence="1 2">
    <name type="scientific">Anabaena subtropica FACHB-260</name>
    <dbReference type="NCBI Taxonomy" id="2692884"/>
    <lineage>
        <taxon>Bacteria</taxon>
        <taxon>Bacillati</taxon>
        <taxon>Cyanobacteriota</taxon>
        <taxon>Cyanophyceae</taxon>
        <taxon>Nostocales</taxon>
        <taxon>Nostocaceae</taxon>
        <taxon>Anabaena</taxon>
    </lineage>
</organism>
<protein>
    <submittedName>
        <fullName evidence="1">Uncharacterized protein</fullName>
    </submittedName>
</protein>
<gene>
    <name evidence="1" type="ORF">H6G18_18085</name>
</gene>